<evidence type="ECO:0000256" key="1">
    <source>
        <dbReference type="SAM" id="MobiDB-lite"/>
    </source>
</evidence>
<dbReference type="AlphaFoldDB" id="A8WMF0"/>
<feature type="region of interest" description="Disordered" evidence="1">
    <location>
        <begin position="145"/>
        <end position="248"/>
    </location>
</feature>
<gene>
    <name evidence="2 4" type="ORF">CBG00178</name>
    <name evidence="2" type="ORF">CBG_00178</name>
</gene>
<evidence type="ECO:0000313" key="3">
    <source>
        <dbReference type="Proteomes" id="UP000008549"/>
    </source>
</evidence>
<feature type="compositionally biased region" description="Polar residues" evidence="1">
    <location>
        <begin position="90"/>
        <end position="106"/>
    </location>
</feature>
<dbReference type="WormBase" id="CBG00178">
    <property type="protein sequence ID" value="CBP47452"/>
    <property type="gene ID" value="WBGene00023630"/>
</dbReference>
<accession>A8WMF0</accession>
<reference evidence="2 3" key="1">
    <citation type="journal article" date="2003" name="PLoS Biol.">
        <title>The genome sequence of Caenorhabditis briggsae: a platform for comparative genomics.</title>
        <authorList>
            <person name="Stein L.D."/>
            <person name="Bao Z."/>
            <person name="Blasiar D."/>
            <person name="Blumenthal T."/>
            <person name="Brent M.R."/>
            <person name="Chen N."/>
            <person name="Chinwalla A."/>
            <person name="Clarke L."/>
            <person name="Clee C."/>
            <person name="Coghlan A."/>
            <person name="Coulson A."/>
            <person name="D'Eustachio P."/>
            <person name="Fitch D.H."/>
            <person name="Fulton L.A."/>
            <person name="Fulton R.E."/>
            <person name="Griffiths-Jones S."/>
            <person name="Harris T.W."/>
            <person name="Hillier L.W."/>
            <person name="Kamath R."/>
            <person name="Kuwabara P.E."/>
            <person name="Mardis E.R."/>
            <person name="Marra M.A."/>
            <person name="Miner T.L."/>
            <person name="Minx P."/>
            <person name="Mullikin J.C."/>
            <person name="Plumb R.W."/>
            <person name="Rogers J."/>
            <person name="Schein J.E."/>
            <person name="Sohrmann M."/>
            <person name="Spieth J."/>
            <person name="Stajich J.E."/>
            <person name="Wei C."/>
            <person name="Willey D."/>
            <person name="Wilson R.K."/>
            <person name="Durbin R."/>
            <person name="Waterston R.H."/>
        </authorList>
    </citation>
    <scope>NUCLEOTIDE SEQUENCE [LARGE SCALE GENOMIC DNA]</scope>
    <source>
        <strain evidence="2 3">AF16</strain>
    </source>
</reference>
<reference evidence="2 3" key="2">
    <citation type="journal article" date="2011" name="PLoS Genet.">
        <title>Caenorhabditis briggsae recombinant inbred line genotypes reveal inter-strain incompatibility and the evolution of recombination.</title>
        <authorList>
            <person name="Ross J.A."/>
            <person name="Koboldt D.C."/>
            <person name="Staisch J.E."/>
            <person name="Chamberlin H.M."/>
            <person name="Gupta B.P."/>
            <person name="Miller R.D."/>
            <person name="Baird S.E."/>
            <person name="Haag E.S."/>
        </authorList>
    </citation>
    <scope>NUCLEOTIDE SEQUENCE [LARGE SCALE GENOMIC DNA]</scope>
    <source>
        <strain evidence="2 3">AF16</strain>
    </source>
</reference>
<evidence type="ECO:0000313" key="2">
    <source>
        <dbReference type="EMBL" id="CAP21655.1"/>
    </source>
</evidence>
<feature type="compositionally biased region" description="Basic and acidic residues" evidence="1">
    <location>
        <begin position="53"/>
        <end position="65"/>
    </location>
</feature>
<dbReference type="InParanoid" id="A8WMF0"/>
<keyword evidence="3" id="KW-1185">Reference proteome</keyword>
<dbReference type="EMBL" id="HE601409">
    <property type="protein sequence ID" value="CAP21655.1"/>
    <property type="molecule type" value="Genomic_DNA"/>
</dbReference>
<organism evidence="2 3">
    <name type="scientific">Caenorhabditis briggsae</name>
    <dbReference type="NCBI Taxonomy" id="6238"/>
    <lineage>
        <taxon>Eukaryota</taxon>
        <taxon>Metazoa</taxon>
        <taxon>Ecdysozoa</taxon>
        <taxon>Nematoda</taxon>
        <taxon>Chromadorea</taxon>
        <taxon>Rhabditida</taxon>
        <taxon>Rhabditina</taxon>
        <taxon>Rhabditomorpha</taxon>
        <taxon>Rhabditoidea</taxon>
        <taxon>Rhabditidae</taxon>
        <taxon>Peloderinae</taxon>
        <taxon>Caenorhabditis</taxon>
    </lineage>
</organism>
<evidence type="ECO:0000313" key="4">
    <source>
        <dbReference type="WormBase" id="CBG00178"/>
    </source>
</evidence>
<dbReference type="KEGG" id="cbr:CBG_00178"/>
<feature type="compositionally biased region" description="Basic and acidic residues" evidence="1">
    <location>
        <begin position="163"/>
        <end position="211"/>
    </location>
</feature>
<name>A8WMF0_CAEBR</name>
<dbReference type="Proteomes" id="UP000008549">
    <property type="component" value="Unassembled WGS sequence"/>
</dbReference>
<dbReference type="RefSeq" id="XP_002645276.1">
    <property type="nucleotide sequence ID" value="XM_002645230.1"/>
</dbReference>
<feature type="region of interest" description="Disordered" evidence="1">
    <location>
        <begin position="1"/>
        <end position="119"/>
    </location>
</feature>
<dbReference type="OMA" id="MAKCRNT"/>
<feature type="compositionally biased region" description="Basic and acidic residues" evidence="1">
    <location>
        <begin position="17"/>
        <end position="26"/>
    </location>
</feature>
<dbReference type="HOGENOM" id="CLU_516046_0_0_1"/>
<dbReference type="GeneID" id="8587275"/>
<proteinExistence type="predicted"/>
<dbReference type="eggNOG" id="ENOG502RT58">
    <property type="taxonomic scope" value="Eukaryota"/>
</dbReference>
<dbReference type="CTD" id="8587275"/>
<protein>
    <submittedName>
        <fullName evidence="2">Protein CBG00178</fullName>
    </submittedName>
</protein>
<sequence>MGQTNRKQKPECTNAEVAEKVEKHEEEQDEESEYVQENMKTSESNENVDEEIKESQEALAKKEEKSDQEEEEPDVKKFKKTSKRTEASSRKTLSTVSQQKLESFNTLLPRLKHDPENDISDEDFKKMFHALCTKADEIAETVAKHEEKQMEESEYVQKVTKRGRSDKCAADKMKESREVTSKKNEKQGTRDQQLKRTTKRFEGREQERWEESDQEEWEESKPVLKKAKTKSKGNGVSNRKKPSASKLPRKLESLGALLHSLKHDPNNVISDDDLNKLFHALCPDTDKLYDSDDSIISEIDGLSAAELADGTARCREAMEYIRALPEKMKAVDVILNQGNETKKEREDRKKAIREITHGLKTKDEKARAERIFQREKKKLEKSFATVVQVFDKDECKTLCSDSELPLVTTRHLDHFWKQWPKLKEGLYRGNFFTNGQTKAQYLKTRIAKIFEHKEVLEVLATDRYGFEFSTREAILVLAKYYNPNPLKQDNGLLQINIKELAAAAYIAFRSAGREMPKINDPLRMALGY</sequence>